<dbReference type="AlphaFoldDB" id="A0A0B1R7K9"/>
<evidence type="ECO:0008006" key="4">
    <source>
        <dbReference type="Google" id="ProtNLM"/>
    </source>
</evidence>
<organism evidence="2 3">
    <name type="scientific">Pantoea rodasii</name>
    <dbReference type="NCBI Taxonomy" id="1076549"/>
    <lineage>
        <taxon>Bacteria</taxon>
        <taxon>Pseudomonadati</taxon>
        <taxon>Pseudomonadota</taxon>
        <taxon>Gammaproteobacteria</taxon>
        <taxon>Enterobacterales</taxon>
        <taxon>Erwiniaceae</taxon>
        <taxon>Pantoea</taxon>
    </lineage>
</organism>
<keyword evidence="1" id="KW-0732">Signal</keyword>
<feature type="signal peptide" evidence="1">
    <location>
        <begin position="1"/>
        <end position="17"/>
    </location>
</feature>
<name>A0A0B1R7K9_9GAMM</name>
<accession>A0A0B1R7K9</accession>
<dbReference type="EMBL" id="JTJJ01000055">
    <property type="protein sequence ID" value="KHJ67182.1"/>
    <property type="molecule type" value="Genomic_DNA"/>
</dbReference>
<dbReference type="RefSeq" id="WP_039332689.1">
    <property type="nucleotide sequence ID" value="NZ_JTJJ01000055.1"/>
</dbReference>
<protein>
    <recommendedName>
        <fullName evidence="4">DUF2531 domain-containing protein</fullName>
    </recommendedName>
</protein>
<dbReference type="Proteomes" id="UP000030853">
    <property type="component" value="Unassembled WGS sequence"/>
</dbReference>
<dbReference type="Pfam" id="PF10748">
    <property type="entry name" value="HofP"/>
    <property type="match status" value="1"/>
</dbReference>
<evidence type="ECO:0000256" key="1">
    <source>
        <dbReference type="SAM" id="SignalP"/>
    </source>
</evidence>
<reference evidence="2 3" key="1">
    <citation type="submission" date="2014-11" db="EMBL/GenBank/DDBJ databases">
        <title>Genome sequencing of Pantoea rodasii ND03.</title>
        <authorList>
            <person name="Muhamad Yunos N.Y."/>
            <person name="Chan K.-G."/>
        </authorList>
    </citation>
    <scope>NUCLEOTIDE SEQUENCE [LARGE SCALE GENOMIC DNA]</scope>
    <source>
        <strain evidence="2 3">ND03</strain>
    </source>
</reference>
<dbReference type="InterPro" id="IPR019684">
    <property type="entry name" value="HofP"/>
</dbReference>
<feature type="chain" id="PRO_5002060048" description="DUF2531 domain-containing protein" evidence="1">
    <location>
        <begin position="18"/>
        <end position="126"/>
    </location>
</feature>
<evidence type="ECO:0000313" key="3">
    <source>
        <dbReference type="Proteomes" id="UP000030853"/>
    </source>
</evidence>
<evidence type="ECO:0000313" key="2">
    <source>
        <dbReference type="EMBL" id="KHJ67182.1"/>
    </source>
</evidence>
<sequence>MRISVGLLLLCSSLALARDPFQSLTERLCLPQAAEPDGWRLQGIVGTSQRYVAWLVSPQGKSHRLTTQATLPHTAWQVTELTSRSLTLRAAQRCPPQQITWVIKGGFYEMDGPDIMADPERATAGP</sequence>
<gene>
    <name evidence="2" type="ORF">QU24_15370</name>
</gene>
<comment type="caution">
    <text evidence="2">The sequence shown here is derived from an EMBL/GenBank/DDBJ whole genome shotgun (WGS) entry which is preliminary data.</text>
</comment>
<proteinExistence type="predicted"/>